<dbReference type="SUPFAM" id="SSF49417">
    <property type="entry name" value="p53-like transcription factors"/>
    <property type="match status" value="1"/>
</dbReference>
<protein>
    <submittedName>
        <fullName evidence="5">Meiosis-specific transcription factor ndt80</fullName>
    </submittedName>
</protein>
<dbReference type="Gene3D" id="2.60.40.1390">
    <property type="entry name" value="NDT80 DNA-binding domain"/>
    <property type="match status" value="2"/>
</dbReference>
<feature type="DNA-binding region" description="NDT80" evidence="2">
    <location>
        <begin position="1"/>
        <end position="213"/>
    </location>
</feature>
<comment type="caution">
    <text evidence="5">The sequence shown here is derived from an EMBL/GenBank/DDBJ whole genome shotgun (WGS) entry which is preliminary data.</text>
</comment>
<evidence type="ECO:0000256" key="1">
    <source>
        <dbReference type="ARBA" id="ARBA00023125"/>
    </source>
</evidence>
<dbReference type="InterPro" id="IPR024061">
    <property type="entry name" value="NDT80_DNA-bd_dom"/>
</dbReference>
<dbReference type="InterPro" id="IPR037141">
    <property type="entry name" value="NDT80_DNA-bd_dom_sf"/>
</dbReference>
<dbReference type="InterPro" id="IPR052605">
    <property type="entry name" value="Fungal_trans_regulator"/>
</dbReference>
<dbReference type="EMBL" id="CAWUHD010000269">
    <property type="protein sequence ID" value="CAK7238531.1"/>
    <property type="molecule type" value="Genomic_DNA"/>
</dbReference>
<keyword evidence="6" id="KW-1185">Reference proteome</keyword>
<evidence type="ECO:0000313" key="6">
    <source>
        <dbReference type="Proteomes" id="UP001642482"/>
    </source>
</evidence>
<dbReference type="Proteomes" id="UP001642482">
    <property type="component" value="Unassembled WGS sequence"/>
</dbReference>
<evidence type="ECO:0000313" key="5">
    <source>
        <dbReference type="EMBL" id="CAK7238531.1"/>
    </source>
</evidence>
<sequence>MDSGSYVGGKPQNPPMMETASFGTLQYGPGAGQRVALDINGTIEGFHFDKEWTCYRRNYFSCTCSVAVSPHYPVSGITFIQNNGTRNSVQGFFMSISAVISDNDNHTIELVQYTSKRNKGPNAPPEKVHLTPKPPQPADHITDTEHTFNRIQFRKATNNKCLATQQYFHLLVELWAEVGAPGSSGRHSVKVAHRKSARVVVRGRSPGCYPSERRGRTNSGPRGSAGSLGGYGSSHIGPDVTPASTMMHMYGNAYDPSPGYYGTTSRQNHAPQRGDHDTALPYISPSAIGGSSHQER</sequence>
<dbReference type="InterPro" id="IPR008967">
    <property type="entry name" value="p53-like_TF_DNA-bd_sf"/>
</dbReference>
<feature type="domain" description="NDT80" evidence="4">
    <location>
        <begin position="1"/>
        <end position="213"/>
    </location>
</feature>
<keyword evidence="1 2" id="KW-0238">DNA-binding</keyword>
<proteinExistence type="predicted"/>
<evidence type="ECO:0000256" key="2">
    <source>
        <dbReference type="PROSITE-ProRule" id="PRU00850"/>
    </source>
</evidence>
<organism evidence="5 6">
    <name type="scientific">Sporothrix eucalyptigena</name>
    <dbReference type="NCBI Taxonomy" id="1812306"/>
    <lineage>
        <taxon>Eukaryota</taxon>
        <taxon>Fungi</taxon>
        <taxon>Dikarya</taxon>
        <taxon>Ascomycota</taxon>
        <taxon>Pezizomycotina</taxon>
        <taxon>Sordariomycetes</taxon>
        <taxon>Sordariomycetidae</taxon>
        <taxon>Ophiostomatales</taxon>
        <taxon>Ophiostomataceae</taxon>
        <taxon>Sporothrix</taxon>
    </lineage>
</organism>
<feature type="region of interest" description="Disordered" evidence="3">
    <location>
        <begin position="116"/>
        <end position="136"/>
    </location>
</feature>
<evidence type="ECO:0000259" key="4">
    <source>
        <dbReference type="PROSITE" id="PS51517"/>
    </source>
</evidence>
<dbReference type="Pfam" id="PF05224">
    <property type="entry name" value="NDT80_PhoG"/>
    <property type="match status" value="1"/>
</dbReference>
<dbReference type="PROSITE" id="PS51517">
    <property type="entry name" value="NDT80"/>
    <property type="match status" value="1"/>
</dbReference>
<dbReference type="PANTHER" id="PTHR35144:SF2">
    <property type="entry name" value="MEIOSIS-SPECIFIC TRANSCRIPTION FACTOR NDT80"/>
    <property type="match status" value="1"/>
</dbReference>
<gene>
    <name evidence="5" type="primary">NDT80_2</name>
    <name evidence="5" type="ORF">SEUCBS140593_010782</name>
</gene>
<feature type="region of interest" description="Disordered" evidence="3">
    <location>
        <begin position="202"/>
        <end position="239"/>
    </location>
</feature>
<evidence type="ECO:0000256" key="3">
    <source>
        <dbReference type="SAM" id="MobiDB-lite"/>
    </source>
</evidence>
<dbReference type="PANTHER" id="PTHR35144">
    <property type="entry name" value="MEIOSIS-SPECIFIC TRANSCRIPTION FACTOR NDT80"/>
    <property type="match status" value="1"/>
</dbReference>
<name>A0ABP0D4U8_9PEZI</name>
<accession>A0ABP0D4U8</accession>
<reference evidence="5 6" key="1">
    <citation type="submission" date="2024-01" db="EMBL/GenBank/DDBJ databases">
        <authorList>
            <person name="Allen C."/>
            <person name="Tagirdzhanova G."/>
        </authorList>
    </citation>
    <scope>NUCLEOTIDE SEQUENCE [LARGE SCALE GENOMIC DNA]</scope>
</reference>
<feature type="region of interest" description="Disordered" evidence="3">
    <location>
        <begin position="259"/>
        <end position="296"/>
    </location>
</feature>